<protein>
    <submittedName>
        <fullName evidence="1">Glycosyltransferase</fullName>
    </submittedName>
</protein>
<name>A0A3M9NJI3_9BACT</name>
<proteinExistence type="predicted"/>
<gene>
    <name evidence="1" type="ORF">EFY79_08775</name>
</gene>
<dbReference type="PANTHER" id="PTHR12526:SF637">
    <property type="entry name" value="GLYCOSYLTRANSFERASE EPSF-RELATED"/>
    <property type="match status" value="1"/>
</dbReference>
<dbReference type="AlphaFoldDB" id="A0A3M9NJI3"/>
<comment type="caution">
    <text evidence="1">The sequence shown here is derived from an EMBL/GenBank/DDBJ whole genome shotgun (WGS) entry which is preliminary data.</text>
</comment>
<keyword evidence="1" id="KW-0808">Transferase</keyword>
<dbReference type="Gene3D" id="3.40.50.2000">
    <property type="entry name" value="Glycogen Phosphorylase B"/>
    <property type="match status" value="2"/>
</dbReference>
<accession>A0A3M9NJI3</accession>
<dbReference type="GO" id="GO:0016740">
    <property type="term" value="F:transferase activity"/>
    <property type="evidence" value="ECO:0007669"/>
    <property type="project" value="UniProtKB-KW"/>
</dbReference>
<sequence>MIKVVQIQVFSESSGRAPLRLHRAFLKNGIGSIMITLRHATNDDEKIIQKGRLSSIISRVDRILQDRLMKNNVKELGAFSYPILGSDLSKMDEVKNADIIYIHWALGGFLNISGFEKLAKLGKPVLFFMHDMWSITGGCHHSFTCEKYKSHCFDCPILPKHKVKDLSFKEFDKKLNFYSRYNNIYFISPSKWLFQCEKESALTKNKPLFHIPNILEDTFFKPFDKSIAKRNLNIDPSHLVIAFGAVAIDSPYKGWSYLIKALKILALEIAFKKVSVLVFGSGYKKEIADELPFHAIFTGFLRDEYSPMMIYNAADVFIAPSLADNLPTTILESLSCGTPVVGFDVGGIPDMIKHKENGYLARYKNAEDIAEGIKFCVGNKIKGYLSHEFDTCKILEQHKSLFRQVLNVENLNNSNH</sequence>
<dbReference type="Pfam" id="PF13692">
    <property type="entry name" value="Glyco_trans_1_4"/>
    <property type="match status" value="1"/>
</dbReference>
<dbReference type="EMBL" id="RJJR01000005">
    <property type="protein sequence ID" value="RNI37477.1"/>
    <property type="molecule type" value="Genomic_DNA"/>
</dbReference>
<dbReference type="SUPFAM" id="SSF53756">
    <property type="entry name" value="UDP-Glycosyltransferase/glycogen phosphorylase"/>
    <property type="match status" value="1"/>
</dbReference>
<evidence type="ECO:0000313" key="1">
    <source>
        <dbReference type="EMBL" id="RNI37477.1"/>
    </source>
</evidence>
<evidence type="ECO:0000313" key="2">
    <source>
        <dbReference type="Proteomes" id="UP000267223"/>
    </source>
</evidence>
<dbReference type="Proteomes" id="UP000267223">
    <property type="component" value="Unassembled WGS sequence"/>
</dbReference>
<keyword evidence="2" id="KW-1185">Reference proteome</keyword>
<organism evidence="1 2">
    <name type="scientific">Hanamia caeni</name>
    <dbReference type="NCBI Taxonomy" id="2294116"/>
    <lineage>
        <taxon>Bacteria</taxon>
        <taxon>Pseudomonadati</taxon>
        <taxon>Bacteroidota</taxon>
        <taxon>Chitinophagia</taxon>
        <taxon>Chitinophagales</taxon>
        <taxon>Chitinophagaceae</taxon>
        <taxon>Hanamia</taxon>
    </lineage>
</organism>
<reference evidence="1 2" key="1">
    <citation type="submission" date="2018-11" db="EMBL/GenBank/DDBJ databases">
        <title>Draft genome sequence of Ferruginibacter sp. BO-59.</title>
        <authorList>
            <person name="Im W.T."/>
        </authorList>
    </citation>
    <scope>NUCLEOTIDE SEQUENCE [LARGE SCALE GENOMIC DNA]</scope>
    <source>
        <strain evidence="1 2">BO-59</strain>
    </source>
</reference>
<dbReference type="PANTHER" id="PTHR12526">
    <property type="entry name" value="GLYCOSYLTRANSFERASE"/>
    <property type="match status" value="1"/>
</dbReference>